<evidence type="ECO:0000313" key="2">
    <source>
        <dbReference type="EMBL" id="RPA76778.1"/>
    </source>
</evidence>
<feature type="compositionally biased region" description="Basic and acidic residues" evidence="1">
    <location>
        <begin position="69"/>
        <end position="78"/>
    </location>
</feature>
<reference evidence="2 3" key="1">
    <citation type="journal article" date="2018" name="Nat. Ecol. Evol.">
        <title>Pezizomycetes genomes reveal the molecular basis of ectomycorrhizal truffle lifestyle.</title>
        <authorList>
            <person name="Murat C."/>
            <person name="Payen T."/>
            <person name="Noel B."/>
            <person name="Kuo A."/>
            <person name="Morin E."/>
            <person name="Chen J."/>
            <person name="Kohler A."/>
            <person name="Krizsan K."/>
            <person name="Balestrini R."/>
            <person name="Da Silva C."/>
            <person name="Montanini B."/>
            <person name="Hainaut M."/>
            <person name="Levati E."/>
            <person name="Barry K.W."/>
            <person name="Belfiori B."/>
            <person name="Cichocki N."/>
            <person name="Clum A."/>
            <person name="Dockter R.B."/>
            <person name="Fauchery L."/>
            <person name="Guy J."/>
            <person name="Iotti M."/>
            <person name="Le Tacon F."/>
            <person name="Lindquist E.A."/>
            <person name="Lipzen A."/>
            <person name="Malagnac F."/>
            <person name="Mello A."/>
            <person name="Molinier V."/>
            <person name="Miyauchi S."/>
            <person name="Poulain J."/>
            <person name="Riccioni C."/>
            <person name="Rubini A."/>
            <person name="Sitrit Y."/>
            <person name="Splivallo R."/>
            <person name="Traeger S."/>
            <person name="Wang M."/>
            <person name="Zifcakova L."/>
            <person name="Wipf D."/>
            <person name="Zambonelli A."/>
            <person name="Paolocci F."/>
            <person name="Nowrousian M."/>
            <person name="Ottonello S."/>
            <person name="Baldrian P."/>
            <person name="Spatafora J.W."/>
            <person name="Henrissat B."/>
            <person name="Nagy L.G."/>
            <person name="Aury J.M."/>
            <person name="Wincker P."/>
            <person name="Grigoriev I.V."/>
            <person name="Bonfante P."/>
            <person name="Martin F.M."/>
        </authorList>
    </citation>
    <scope>NUCLEOTIDE SEQUENCE [LARGE SCALE GENOMIC DNA]</scope>
    <source>
        <strain evidence="2 3">RN42</strain>
    </source>
</reference>
<protein>
    <submittedName>
        <fullName evidence="2">Uncharacterized protein</fullName>
    </submittedName>
</protein>
<gene>
    <name evidence="2" type="ORF">BJ508DRAFT_417440</name>
</gene>
<keyword evidence="3" id="KW-1185">Reference proteome</keyword>
<name>A0A3N4HW66_ASCIM</name>
<evidence type="ECO:0000313" key="3">
    <source>
        <dbReference type="Proteomes" id="UP000275078"/>
    </source>
</evidence>
<accession>A0A3N4HW66</accession>
<sequence length="91" mass="10629">MYGTIWKIMGYKGNYCVAISGRERKPIAKREYDENGPKALQIPHTQSNRDILHIYTPESTRVATMVESNLRRSDEKARTRYSNQNPGWRNI</sequence>
<feature type="compositionally biased region" description="Polar residues" evidence="1">
    <location>
        <begin position="80"/>
        <end position="91"/>
    </location>
</feature>
<organism evidence="2 3">
    <name type="scientific">Ascobolus immersus RN42</name>
    <dbReference type="NCBI Taxonomy" id="1160509"/>
    <lineage>
        <taxon>Eukaryota</taxon>
        <taxon>Fungi</taxon>
        <taxon>Dikarya</taxon>
        <taxon>Ascomycota</taxon>
        <taxon>Pezizomycotina</taxon>
        <taxon>Pezizomycetes</taxon>
        <taxon>Pezizales</taxon>
        <taxon>Ascobolaceae</taxon>
        <taxon>Ascobolus</taxon>
    </lineage>
</organism>
<dbReference type="EMBL" id="ML119737">
    <property type="protein sequence ID" value="RPA76778.1"/>
    <property type="molecule type" value="Genomic_DNA"/>
</dbReference>
<proteinExistence type="predicted"/>
<feature type="region of interest" description="Disordered" evidence="1">
    <location>
        <begin position="69"/>
        <end position="91"/>
    </location>
</feature>
<dbReference type="AlphaFoldDB" id="A0A3N4HW66"/>
<evidence type="ECO:0000256" key="1">
    <source>
        <dbReference type="SAM" id="MobiDB-lite"/>
    </source>
</evidence>
<dbReference type="Proteomes" id="UP000275078">
    <property type="component" value="Unassembled WGS sequence"/>
</dbReference>